<organism evidence="1 2">
    <name type="scientific">Microbacterium murale</name>
    <dbReference type="NCBI Taxonomy" id="1081040"/>
    <lineage>
        <taxon>Bacteria</taxon>
        <taxon>Bacillati</taxon>
        <taxon>Actinomycetota</taxon>
        <taxon>Actinomycetes</taxon>
        <taxon>Micrococcales</taxon>
        <taxon>Microbacteriaceae</taxon>
        <taxon>Microbacterium</taxon>
    </lineage>
</organism>
<dbReference type="EMBL" id="BMCM01000003">
    <property type="protein sequence ID" value="GGD76576.1"/>
    <property type="molecule type" value="Genomic_DNA"/>
</dbReference>
<evidence type="ECO:0000313" key="2">
    <source>
        <dbReference type="Proteomes" id="UP000629365"/>
    </source>
</evidence>
<reference evidence="2" key="1">
    <citation type="journal article" date="2019" name="Int. J. Syst. Evol. Microbiol.">
        <title>The Global Catalogue of Microorganisms (GCM) 10K type strain sequencing project: providing services to taxonomists for standard genome sequencing and annotation.</title>
        <authorList>
            <consortium name="The Broad Institute Genomics Platform"/>
            <consortium name="The Broad Institute Genome Sequencing Center for Infectious Disease"/>
            <person name="Wu L."/>
            <person name="Ma J."/>
        </authorList>
    </citation>
    <scope>NUCLEOTIDE SEQUENCE [LARGE SCALE GENOMIC DNA]</scope>
    <source>
        <strain evidence="2">CCM 7640</strain>
    </source>
</reference>
<dbReference type="Proteomes" id="UP000629365">
    <property type="component" value="Unassembled WGS sequence"/>
</dbReference>
<proteinExistence type="predicted"/>
<keyword evidence="2" id="KW-1185">Reference proteome</keyword>
<comment type="caution">
    <text evidence="1">The sequence shown here is derived from an EMBL/GenBank/DDBJ whole genome shotgun (WGS) entry which is preliminary data.</text>
</comment>
<evidence type="ECO:0000313" key="1">
    <source>
        <dbReference type="EMBL" id="GGD76576.1"/>
    </source>
</evidence>
<gene>
    <name evidence="1" type="ORF">GCM10007269_19410</name>
</gene>
<name>A0ABQ1RT85_9MICO</name>
<protein>
    <submittedName>
        <fullName evidence="1">Uncharacterized protein</fullName>
    </submittedName>
</protein>
<accession>A0ABQ1RT85</accession>
<dbReference type="RefSeq" id="WP_188436394.1">
    <property type="nucleotide sequence ID" value="NZ_BMCM01000003.1"/>
</dbReference>
<sequence length="103" mass="11868">MGTSKRLAEHYDLRAEEKQLERYAKTAGPLQSLSDRELDLDKQPMTVYPRPQRVKAWIRFGPQPARVNALLVRSTESAVGIEFVVAEKTYRCWVWGNAVQFSE</sequence>